<evidence type="ECO:0000256" key="1">
    <source>
        <dbReference type="ARBA" id="ARBA00023239"/>
    </source>
</evidence>
<dbReference type="PANTHER" id="PTHR11941:SF27">
    <property type="entry name" value="ETHYLMALONYL-COA DECARBOXYLASE"/>
    <property type="match status" value="1"/>
</dbReference>
<accession>A0ABX7DX26</accession>
<evidence type="ECO:0000313" key="2">
    <source>
        <dbReference type="EMBL" id="QQZ08048.1"/>
    </source>
</evidence>
<dbReference type="CDD" id="cd06558">
    <property type="entry name" value="crotonase-like"/>
    <property type="match status" value="1"/>
</dbReference>
<dbReference type="PANTHER" id="PTHR11941">
    <property type="entry name" value="ENOYL-COA HYDRATASE-RELATED"/>
    <property type="match status" value="1"/>
</dbReference>
<proteinExistence type="predicted"/>
<name>A0ABX7DX26_9BACI</name>
<protein>
    <submittedName>
        <fullName evidence="2">Enoyl-CoA hydratase/isomerase family protein</fullName>
    </submittedName>
</protein>
<dbReference type="EMBL" id="CP065425">
    <property type="protein sequence ID" value="QQZ08048.1"/>
    <property type="molecule type" value="Genomic_DNA"/>
</dbReference>
<sequence>MDYTVYLHDSGILEWKINRPEKRNAINFNVIHGLEKALEIAEDDPKVKAFVITGEGETAFCSGGDLDEFHLLKTKEDAYAMLSKMGKILFRLATLDKPTLALINGTAVGGGCELAAACDFRIAKKGSKLGFIQGNLGITTGWGGASLLFERIPVHSALKMLMEAKTYYAEELIEEGFIQFVFSEVNSDSAHQFFKEMIMKDVNVLKCYKQSIISKWEENHLQERMNQEIRNCAVLWERDTHHQAVEKFRNK</sequence>
<dbReference type="Proteomes" id="UP000595691">
    <property type="component" value="Chromosome"/>
</dbReference>
<dbReference type="InterPro" id="IPR029045">
    <property type="entry name" value="ClpP/crotonase-like_dom_sf"/>
</dbReference>
<dbReference type="InterPro" id="IPR001753">
    <property type="entry name" value="Enoyl-CoA_hydra/iso"/>
</dbReference>
<keyword evidence="1" id="KW-0456">Lyase</keyword>
<dbReference type="Gene3D" id="3.90.226.10">
    <property type="entry name" value="2-enoyl-CoA Hydratase, Chain A, domain 1"/>
    <property type="match status" value="1"/>
</dbReference>
<gene>
    <name evidence="2" type="ORF">I5776_13270</name>
</gene>
<dbReference type="Pfam" id="PF00378">
    <property type="entry name" value="ECH_1"/>
    <property type="match status" value="1"/>
</dbReference>
<dbReference type="RefSeq" id="WP_202776874.1">
    <property type="nucleotide sequence ID" value="NZ_CP065425.1"/>
</dbReference>
<dbReference type="SUPFAM" id="SSF52096">
    <property type="entry name" value="ClpP/crotonase"/>
    <property type="match status" value="1"/>
</dbReference>
<evidence type="ECO:0000313" key="3">
    <source>
        <dbReference type="Proteomes" id="UP000595691"/>
    </source>
</evidence>
<reference evidence="2 3" key="1">
    <citation type="submission" date="2020-11" db="EMBL/GenBank/DDBJ databases">
        <title>Taxonomic evaluation of the Bacillus sporothermodurans group of bacteria based on whole genome sequences.</title>
        <authorList>
            <person name="Fiedler G."/>
            <person name="Herbstmann A.-D."/>
            <person name="Doll E."/>
            <person name="Wenning M."/>
            <person name="Brinks E."/>
            <person name="Kabisch J."/>
            <person name="Breitenwieser F."/>
            <person name="Lappann M."/>
            <person name="Boehnlein C."/>
            <person name="Franz C."/>
        </authorList>
    </citation>
    <scope>NUCLEOTIDE SEQUENCE [LARGE SCALE GENOMIC DNA]</scope>
    <source>
        <strain evidence="2 3">JCM 19841</strain>
    </source>
</reference>
<keyword evidence="3" id="KW-1185">Reference proteome</keyword>
<organism evidence="2 3">
    <name type="scientific">Heyndrickxia vini</name>
    <dbReference type="NCBI Taxonomy" id="1476025"/>
    <lineage>
        <taxon>Bacteria</taxon>
        <taxon>Bacillati</taxon>
        <taxon>Bacillota</taxon>
        <taxon>Bacilli</taxon>
        <taxon>Bacillales</taxon>
        <taxon>Bacillaceae</taxon>
        <taxon>Heyndrickxia</taxon>
    </lineage>
</organism>